<keyword evidence="1" id="KW-0472">Membrane</keyword>
<dbReference type="EMBL" id="PP934564">
    <property type="protein sequence ID" value="XDI99242.1"/>
    <property type="molecule type" value="Genomic_DNA"/>
</dbReference>
<proteinExistence type="predicted"/>
<feature type="transmembrane region" description="Helical" evidence="1">
    <location>
        <begin position="46"/>
        <end position="64"/>
    </location>
</feature>
<reference evidence="2" key="1">
    <citation type="submission" date="2024-06" db="EMBL/GenBank/DDBJ databases">
        <title>KlebPhaCol: A community-driven resource for collaborative research in Klebsiella.</title>
        <authorList>
            <person name="Rothschild-Rodriguez D."/>
            <person name="Lambon K.S."/>
            <person name="Nobrega F.L."/>
        </authorList>
    </citation>
    <scope>NUCLEOTIDE SEQUENCE</scope>
</reference>
<name>A0AB39BZZ4_9VIRU</name>
<accession>A0AB39BZZ4</accession>
<evidence type="ECO:0000256" key="1">
    <source>
        <dbReference type="SAM" id="Phobius"/>
    </source>
</evidence>
<organism evidence="2">
    <name type="scientific">Klebsiella phage RothD</name>
    <dbReference type="NCBI Taxonomy" id="3229749"/>
    <lineage>
        <taxon>Viruses</taxon>
    </lineage>
</organism>
<feature type="transmembrane region" description="Helical" evidence="1">
    <location>
        <begin position="76"/>
        <end position="97"/>
    </location>
</feature>
<sequence>MNEQANKILVNLLQKASDGIDAAVSFSQAQIPDVISQLMTWKMVQYGLRIGSFTLLLAVTVWLLKKYLKEDSKYAPAIVPISALFAVFSVVAVTSNISNALQLWIAPKVWMIEYAASLMNQS</sequence>
<keyword evidence="1" id="KW-1133">Transmembrane helix</keyword>
<evidence type="ECO:0000313" key="2">
    <source>
        <dbReference type="EMBL" id="XDI99242.1"/>
    </source>
</evidence>
<keyword evidence="1" id="KW-0812">Transmembrane</keyword>
<evidence type="ECO:0008006" key="3">
    <source>
        <dbReference type="Google" id="ProtNLM"/>
    </source>
</evidence>
<protein>
    <recommendedName>
        <fullName evidence="3">Holin</fullName>
    </recommendedName>
</protein>